<dbReference type="EMBL" id="JRES01001669">
    <property type="protein sequence ID" value="KNC21029.1"/>
    <property type="molecule type" value="Genomic_DNA"/>
</dbReference>
<comment type="caution">
    <text evidence="1">The sequence shown here is derived from an EMBL/GenBank/DDBJ whole genome shotgun (WGS) entry which is preliminary data.</text>
</comment>
<dbReference type="STRING" id="7375.A0A0L0BP78"/>
<evidence type="ECO:0000313" key="2">
    <source>
        <dbReference type="Proteomes" id="UP000037069"/>
    </source>
</evidence>
<dbReference type="AlphaFoldDB" id="A0A0L0BP78"/>
<organism evidence="1 2">
    <name type="scientific">Lucilia cuprina</name>
    <name type="common">Green bottle fly</name>
    <name type="synonym">Australian sheep blowfly</name>
    <dbReference type="NCBI Taxonomy" id="7375"/>
    <lineage>
        <taxon>Eukaryota</taxon>
        <taxon>Metazoa</taxon>
        <taxon>Ecdysozoa</taxon>
        <taxon>Arthropoda</taxon>
        <taxon>Hexapoda</taxon>
        <taxon>Insecta</taxon>
        <taxon>Pterygota</taxon>
        <taxon>Neoptera</taxon>
        <taxon>Endopterygota</taxon>
        <taxon>Diptera</taxon>
        <taxon>Brachycera</taxon>
        <taxon>Muscomorpha</taxon>
        <taxon>Oestroidea</taxon>
        <taxon>Calliphoridae</taxon>
        <taxon>Luciliinae</taxon>
        <taxon>Lucilia</taxon>
    </lineage>
</organism>
<name>A0A0L0BP78_LUCCU</name>
<proteinExistence type="predicted"/>
<protein>
    <submittedName>
        <fullName evidence="1">Uncharacterized protein</fullName>
    </submittedName>
</protein>
<sequence length="83" mass="10184">MTNGRYRTRHQCIKRCARDKETFIRIRYLEKEQDITEEQLWPLEKYNWRLEFDREGLTKLKKAVKAIHNSGNSKFSNKFLIYT</sequence>
<evidence type="ECO:0000313" key="1">
    <source>
        <dbReference type="EMBL" id="KNC21029.1"/>
    </source>
</evidence>
<reference evidence="1 2" key="1">
    <citation type="journal article" date="2015" name="Nat. Commun.">
        <title>Lucilia cuprina genome unlocks parasitic fly biology to underpin future interventions.</title>
        <authorList>
            <person name="Anstead C.A."/>
            <person name="Korhonen P.K."/>
            <person name="Young N.D."/>
            <person name="Hall R.S."/>
            <person name="Jex A.R."/>
            <person name="Murali S.C."/>
            <person name="Hughes D.S."/>
            <person name="Lee S.F."/>
            <person name="Perry T."/>
            <person name="Stroehlein A.J."/>
            <person name="Ansell B.R."/>
            <person name="Breugelmans B."/>
            <person name="Hofmann A."/>
            <person name="Qu J."/>
            <person name="Dugan S."/>
            <person name="Lee S.L."/>
            <person name="Chao H."/>
            <person name="Dinh H."/>
            <person name="Han Y."/>
            <person name="Doddapaneni H.V."/>
            <person name="Worley K.C."/>
            <person name="Muzny D.M."/>
            <person name="Ioannidis P."/>
            <person name="Waterhouse R.M."/>
            <person name="Zdobnov E.M."/>
            <person name="James P.J."/>
            <person name="Bagnall N.H."/>
            <person name="Kotze A.C."/>
            <person name="Gibbs R.A."/>
            <person name="Richards S."/>
            <person name="Batterham P."/>
            <person name="Gasser R.B."/>
        </authorList>
    </citation>
    <scope>NUCLEOTIDE SEQUENCE [LARGE SCALE GENOMIC DNA]</scope>
    <source>
        <strain evidence="1 2">LS</strain>
        <tissue evidence="1">Full body</tissue>
    </source>
</reference>
<accession>A0A0L0BP78</accession>
<dbReference type="Proteomes" id="UP000037069">
    <property type="component" value="Unassembled WGS sequence"/>
</dbReference>
<gene>
    <name evidence="1" type="ORF">FF38_02023</name>
</gene>
<keyword evidence="2" id="KW-1185">Reference proteome</keyword>